<evidence type="ECO:0000256" key="1">
    <source>
        <dbReference type="ARBA" id="ARBA00005753"/>
    </source>
</evidence>
<dbReference type="GO" id="GO:0005952">
    <property type="term" value="C:cAMP-dependent protein kinase complex"/>
    <property type="evidence" value="ECO:0007669"/>
    <property type="project" value="InterPro"/>
</dbReference>
<evidence type="ECO:0000256" key="2">
    <source>
        <dbReference type="ARBA" id="ARBA00022566"/>
    </source>
</evidence>
<evidence type="ECO:0000313" key="8">
    <source>
        <dbReference type="RefSeq" id="XP_055901589.1"/>
    </source>
</evidence>
<dbReference type="CDD" id="cd00038">
    <property type="entry name" value="CAP_ED"/>
    <property type="match status" value="2"/>
</dbReference>
<dbReference type="InterPro" id="IPR018488">
    <property type="entry name" value="cNMP-bd_CS"/>
</dbReference>
<feature type="compositionally biased region" description="Low complexity" evidence="4">
    <location>
        <begin position="269"/>
        <end position="280"/>
    </location>
</feature>
<feature type="compositionally biased region" description="Basic and acidic residues" evidence="4">
    <location>
        <begin position="560"/>
        <end position="573"/>
    </location>
</feature>
<sequence>MAQLTDQLIAIISKASNQRQLSELEAHIPWLRKRVALFTDINDNELLDVVKFCQYVTCSADDVIVRQGEQGDRMYVLLRGSASVYIDPAMTGEESTTLVSGLQLQEEIKPGGLDRSIYGRFIMEYGVGESFGEAVLLGEDKIRNASVIANDDCQMMVVDQLLFDKALKSHEQQIQNEILNFLDCQPFFGRMSSKFKRLLQLSLKKVTFPANVAICKQGNLVASLYFVTKGEISIWTVPSYHQRQYPYLGLTNAGAYLLRHKSNDHQVGSTSLSTDLSTQSNVHSLRRKDAMSSSEKDKRINLCSVQSGEVVGDIEIAHRLDTYMSTVICTSETTAFKLDVKNLERIVGRRNPYVMEVLKQRVQEKLELRAGTHVGKDVPLLHYLMSHKAEDRLSSARTLSPIHVSKELPSRDVQIQHLLNKFMKGQAELIEPMVPGALIYKEQMQDRARIRANIRRRTTTRSMLVEAKRKIHHRQPRSRRAIMATLTFMSDKNADSNSQTVTHLKSHKPPDIDADDTSSERSTERDNIPKVSKPINKSKDGAETQEGENRLGKQVTFHLPELHPLDQTTDSRAKLRGQSLDASSNQRTALQDNKHSLADVDMAPEVAHGGQAKSADVYHKKEVPATSASPTRLPPLAKPELRKRPVQPEQRATDVSTGQPDFSMDDRVPNRSQGDTTEITDYQTSDTDLDDLENRMKTFLVLHCQGQSKMEIKLPRLRRYSDVIETTRMTPALRPGGKVWIKRMTCPFSTSSMKVTNHQHIRHHMIPHVTDKNDNLQQEIDFRLHH</sequence>
<evidence type="ECO:0000313" key="10">
    <source>
        <dbReference type="RefSeq" id="XP_055901745.1"/>
    </source>
</evidence>
<feature type="region of interest" description="Disordered" evidence="4">
    <location>
        <begin position="490"/>
        <end position="588"/>
    </location>
</feature>
<dbReference type="PROSITE" id="PS50042">
    <property type="entry name" value="CNMP_BINDING_3"/>
    <property type="match status" value="2"/>
</dbReference>
<evidence type="ECO:0000259" key="5">
    <source>
        <dbReference type="PROSITE" id="PS50042"/>
    </source>
</evidence>
<dbReference type="RefSeq" id="XP_055901670.1">
    <property type="nucleotide sequence ID" value="XM_056045695.1"/>
</dbReference>
<dbReference type="InterPro" id="IPR018490">
    <property type="entry name" value="cNMP-bd_dom_sf"/>
</dbReference>
<evidence type="ECO:0000313" key="6">
    <source>
        <dbReference type="Proteomes" id="UP001165740"/>
    </source>
</evidence>
<dbReference type="Gene3D" id="2.60.120.10">
    <property type="entry name" value="Jelly Rolls"/>
    <property type="match status" value="2"/>
</dbReference>
<dbReference type="AlphaFoldDB" id="A0A9W3BQ55"/>
<protein>
    <submittedName>
        <fullName evidence="7 8">Uncharacterized protein LOC106070863</fullName>
    </submittedName>
</protein>
<evidence type="ECO:0000256" key="4">
    <source>
        <dbReference type="SAM" id="MobiDB-lite"/>
    </source>
</evidence>
<evidence type="ECO:0000256" key="3">
    <source>
        <dbReference type="ARBA" id="ARBA00023149"/>
    </source>
</evidence>
<dbReference type="OrthoDB" id="2021138at2759"/>
<feature type="domain" description="Cyclic nucleotide-binding" evidence="5">
    <location>
        <begin position="187"/>
        <end position="234"/>
    </location>
</feature>
<feature type="compositionally biased region" description="Basic and acidic residues" evidence="4">
    <location>
        <begin position="518"/>
        <end position="528"/>
    </location>
</feature>
<reference evidence="7 8" key="1">
    <citation type="submission" date="2025-04" db="UniProtKB">
        <authorList>
            <consortium name="RefSeq"/>
        </authorList>
    </citation>
    <scope>IDENTIFICATION</scope>
</reference>
<dbReference type="GO" id="GO:0034236">
    <property type="term" value="F:protein kinase A catalytic subunit binding"/>
    <property type="evidence" value="ECO:0007669"/>
    <property type="project" value="TreeGrafter"/>
</dbReference>
<dbReference type="PANTHER" id="PTHR11635">
    <property type="entry name" value="CAMP-DEPENDENT PROTEIN KINASE REGULATORY CHAIN"/>
    <property type="match status" value="1"/>
</dbReference>
<feature type="domain" description="Cyclic nucleotide-binding" evidence="5">
    <location>
        <begin position="37"/>
        <end position="184"/>
    </location>
</feature>
<dbReference type="RefSeq" id="XP_055901533.1">
    <property type="nucleotide sequence ID" value="XM_056045558.1"/>
</dbReference>
<dbReference type="InterPro" id="IPR050503">
    <property type="entry name" value="cAMP-dep_PK_reg_su-like"/>
</dbReference>
<dbReference type="GeneID" id="106070863"/>
<dbReference type="GO" id="GO:0004862">
    <property type="term" value="F:cAMP-dependent protein kinase inhibitor activity"/>
    <property type="evidence" value="ECO:0007669"/>
    <property type="project" value="TreeGrafter"/>
</dbReference>
<dbReference type="PROSITE" id="PS00888">
    <property type="entry name" value="CNMP_BINDING_1"/>
    <property type="match status" value="1"/>
</dbReference>
<feature type="compositionally biased region" description="Polar residues" evidence="4">
    <location>
        <begin position="490"/>
        <end position="503"/>
    </location>
</feature>
<dbReference type="PANTHER" id="PTHR11635:SF152">
    <property type="entry name" value="CAMP-DEPENDENT PROTEIN KINASE TYPE I REGULATORY SUBUNIT-RELATED"/>
    <property type="match status" value="1"/>
</dbReference>
<dbReference type="SMART" id="SM00100">
    <property type="entry name" value="cNMP"/>
    <property type="match status" value="2"/>
</dbReference>
<dbReference type="RefSeq" id="XP_055901745.1">
    <property type="nucleotide sequence ID" value="XM_056045770.1"/>
</dbReference>
<name>A0A9W3BQ55_BIOGL</name>
<keyword evidence="2" id="KW-0547">Nucleotide-binding</keyword>
<evidence type="ECO:0000313" key="9">
    <source>
        <dbReference type="RefSeq" id="XP_055901670.1"/>
    </source>
</evidence>
<keyword evidence="2" id="KW-0116">cAMP-binding</keyword>
<dbReference type="SUPFAM" id="SSF51206">
    <property type="entry name" value="cAMP-binding domain-like"/>
    <property type="match status" value="2"/>
</dbReference>
<dbReference type="GO" id="GO:0005829">
    <property type="term" value="C:cytosol"/>
    <property type="evidence" value="ECO:0007669"/>
    <property type="project" value="TreeGrafter"/>
</dbReference>
<organism evidence="6 7">
    <name type="scientific">Biomphalaria glabrata</name>
    <name type="common">Bloodfluke planorb</name>
    <name type="synonym">Freshwater snail</name>
    <dbReference type="NCBI Taxonomy" id="6526"/>
    <lineage>
        <taxon>Eukaryota</taxon>
        <taxon>Metazoa</taxon>
        <taxon>Spiralia</taxon>
        <taxon>Lophotrochozoa</taxon>
        <taxon>Mollusca</taxon>
        <taxon>Gastropoda</taxon>
        <taxon>Heterobranchia</taxon>
        <taxon>Euthyneura</taxon>
        <taxon>Panpulmonata</taxon>
        <taxon>Hygrophila</taxon>
        <taxon>Lymnaeoidea</taxon>
        <taxon>Planorbidae</taxon>
        <taxon>Biomphalaria</taxon>
    </lineage>
</organism>
<proteinExistence type="inferred from homology"/>
<feature type="compositionally biased region" description="Basic and acidic residues" evidence="4">
    <location>
        <begin position="537"/>
        <end position="551"/>
    </location>
</feature>
<accession>A0A9W3BQ55</accession>
<dbReference type="InterPro" id="IPR014710">
    <property type="entry name" value="RmlC-like_jellyroll"/>
</dbReference>
<evidence type="ECO:0000313" key="7">
    <source>
        <dbReference type="RefSeq" id="XP_055901533.1"/>
    </source>
</evidence>
<gene>
    <name evidence="7 8 9 10" type="primary">LOC106070863</name>
</gene>
<dbReference type="Proteomes" id="UP001165740">
    <property type="component" value="Chromosome 1"/>
</dbReference>
<dbReference type="InterPro" id="IPR000595">
    <property type="entry name" value="cNMP-bd_dom"/>
</dbReference>
<dbReference type="GO" id="GO:0030552">
    <property type="term" value="F:cAMP binding"/>
    <property type="evidence" value="ECO:0007669"/>
    <property type="project" value="UniProtKB-KW"/>
</dbReference>
<dbReference type="RefSeq" id="XP_055901589.1">
    <property type="nucleotide sequence ID" value="XM_056045614.1"/>
</dbReference>
<keyword evidence="6" id="KW-1185">Reference proteome</keyword>
<feature type="region of interest" description="Disordered" evidence="4">
    <location>
        <begin position="268"/>
        <end position="293"/>
    </location>
</feature>
<keyword evidence="3" id="KW-0114">cAMP</keyword>
<feature type="region of interest" description="Disordered" evidence="4">
    <location>
        <begin position="608"/>
        <end position="678"/>
    </location>
</feature>
<comment type="similarity">
    <text evidence="1">Belongs to the cAMP-dependent kinase regulatory chain family.</text>
</comment>